<dbReference type="Proteomes" id="UP000494106">
    <property type="component" value="Unassembled WGS sequence"/>
</dbReference>
<dbReference type="SUPFAM" id="SSF101447">
    <property type="entry name" value="Formin homology 2 domain (FH2 domain)"/>
    <property type="match status" value="1"/>
</dbReference>
<accession>A0A8S0ZGX8</accession>
<feature type="compositionally biased region" description="Basic and acidic residues" evidence="2">
    <location>
        <begin position="524"/>
        <end position="534"/>
    </location>
</feature>
<feature type="region of interest" description="Disordered" evidence="2">
    <location>
        <begin position="951"/>
        <end position="1137"/>
    </location>
</feature>
<evidence type="ECO:0000313" key="5">
    <source>
        <dbReference type="EMBL" id="CAB3233009.1"/>
    </source>
</evidence>
<dbReference type="InterPro" id="IPR010472">
    <property type="entry name" value="FH3_dom"/>
</dbReference>
<comment type="caution">
    <text evidence="5">The sequence shown here is derived from an EMBL/GenBank/DDBJ whole genome shotgun (WGS) entry which is preliminary data.</text>
</comment>
<dbReference type="PANTHER" id="PTHR46345">
    <property type="entry name" value="INVERTED FORMIN-2"/>
    <property type="match status" value="1"/>
</dbReference>
<dbReference type="Gene3D" id="1.25.10.10">
    <property type="entry name" value="Leucine-rich Repeat Variant"/>
    <property type="match status" value="2"/>
</dbReference>
<evidence type="ECO:0008006" key="7">
    <source>
        <dbReference type="Google" id="ProtNLM"/>
    </source>
</evidence>
<dbReference type="Gene3D" id="1.10.238.150">
    <property type="entry name" value="Formin, FH3 diaphanous domain"/>
    <property type="match status" value="1"/>
</dbReference>
<dbReference type="SMART" id="SM01139">
    <property type="entry name" value="Drf_FH3"/>
    <property type="match status" value="2"/>
</dbReference>
<feature type="region of interest" description="Disordered" evidence="2">
    <location>
        <begin position="1156"/>
        <end position="1217"/>
    </location>
</feature>
<dbReference type="GO" id="GO:0003779">
    <property type="term" value="F:actin binding"/>
    <property type="evidence" value="ECO:0007669"/>
    <property type="project" value="InterPro"/>
</dbReference>
<feature type="region of interest" description="Disordered" evidence="2">
    <location>
        <begin position="504"/>
        <end position="535"/>
    </location>
</feature>
<feature type="compositionally biased region" description="Basic and acidic residues" evidence="2">
    <location>
        <begin position="1446"/>
        <end position="1462"/>
    </location>
</feature>
<feature type="compositionally biased region" description="Basic and acidic residues" evidence="2">
    <location>
        <begin position="1009"/>
        <end position="1019"/>
    </location>
</feature>
<feature type="compositionally biased region" description="Pro residues" evidence="2">
    <location>
        <begin position="386"/>
        <end position="437"/>
    </location>
</feature>
<dbReference type="InterPro" id="IPR014768">
    <property type="entry name" value="GBD/FH3_dom"/>
</dbReference>
<feature type="region of interest" description="Disordered" evidence="2">
    <location>
        <begin position="1315"/>
        <end position="1336"/>
    </location>
</feature>
<dbReference type="InterPro" id="IPR011989">
    <property type="entry name" value="ARM-like"/>
</dbReference>
<dbReference type="Pfam" id="PF06367">
    <property type="entry name" value="Drf_FH3"/>
    <property type="match status" value="2"/>
</dbReference>
<dbReference type="PROSITE" id="PS51444">
    <property type="entry name" value="FH2"/>
    <property type="match status" value="1"/>
</dbReference>
<dbReference type="Gene3D" id="1.20.58.2220">
    <property type="entry name" value="Formin, FH2 domain"/>
    <property type="match status" value="1"/>
</dbReference>
<dbReference type="InterPro" id="IPR042201">
    <property type="entry name" value="FH2_Formin_sf"/>
</dbReference>
<organism evidence="5 6">
    <name type="scientific">Arctia plantaginis</name>
    <name type="common">Wood tiger moth</name>
    <name type="synonym">Phalaena plantaginis</name>
    <dbReference type="NCBI Taxonomy" id="874455"/>
    <lineage>
        <taxon>Eukaryota</taxon>
        <taxon>Metazoa</taxon>
        <taxon>Ecdysozoa</taxon>
        <taxon>Arthropoda</taxon>
        <taxon>Hexapoda</taxon>
        <taxon>Insecta</taxon>
        <taxon>Pterygota</taxon>
        <taxon>Neoptera</taxon>
        <taxon>Endopterygota</taxon>
        <taxon>Lepidoptera</taxon>
        <taxon>Glossata</taxon>
        <taxon>Ditrysia</taxon>
        <taxon>Noctuoidea</taxon>
        <taxon>Erebidae</taxon>
        <taxon>Arctiinae</taxon>
        <taxon>Arctia</taxon>
    </lineage>
</organism>
<feature type="compositionally biased region" description="Basic and acidic residues" evidence="2">
    <location>
        <begin position="1156"/>
        <end position="1173"/>
    </location>
</feature>
<feature type="compositionally biased region" description="Basic and acidic residues" evidence="2">
    <location>
        <begin position="1073"/>
        <end position="1122"/>
    </location>
</feature>
<name>A0A8S0ZGX8_ARCPL</name>
<feature type="domain" description="FH2" evidence="4">
    <location>
        <begin position="445"/>
        <end position="854"/>
    </location>
</feature>
<dbReference type="InterPro" id="IPR016024">
    <property type="entry name" value="ARM-type_fold"/>
</dbReference>
<protein>
    <recommendedName>
        <fullName evidence="7">Inverted formin-2</fullName>
    </recommendedName>
</protein>
<feature type="compositionally biased region" description="Pro residues" evidence="2">
    <location>
        <begin position="1502"/>
        <end position="1515"/>
    </location>
</feature>
<evidence type="ECO:0000256" key="2">
    <source>
        <dbReference type="SAM" id="MobiDB-lite"/>
    </source>
</evidence>
<dbReference type="SMART" id="SM00498">
    <property type="entry name" value="FH2"/>
    <property type="match status" value="1"/>
</dbReference>
<feature type="compositionally biased region" description="Low complexity" evidence="2">
    <location>
        <begin position="1478"/>
        <end position="1494"/>
    </location>
</feature>
<sequence length="1575" mass="174744">MESRVGLDYIVEHAEYTGKLAAALTSPAPPVKKQVFELLSALCVYNADGYARAVDTLERYKTLKGERYRLTVVVEELKNATTTDYKTALVAFINCLIISAPRLPDRIRVRNEFIGLGLLPTLNNLSSAMESRVGLDYIVEHAEYTGKLAAALTSPAPPVKKQVFELLSALCVYNADGYARAVDTLERYKTLKGERYRLTVVVEELKNATTTDYKTALVAFINCLIISAPRLPDRIRVRNEFIGLGLLPTLNNLRHEAASQPDLGVQLDVFEEQRESDEAQGPGGINLNSHLDVFYAILKQVAETPQEIPFLSILQHLLKIDPKEPVSDIVWDTAETLVHRATLLESREDAAKLLRAPSVQAKVGCTCQHRDLSSGARKQSLQRALSPPPPPPPPVMAPPAGIPPPPAPMLPPPPPCGPPPPPVPPPPSATCPAPPAPVIDVKLPQQETPIPKTKMKTINWNKIPNNKVIGQNNIWSLVASSHKHSPKADLDWSEIEGLFCQQIQPTGSAGSSPRLGRSPICDSSGERKPRKESSEISLLDGKRSLNVNIFLKQFRSSNEDIIQLIREGSHDDIGTEKLRGLLKILPEIDECEMLKAFSGDVTKLGTAEKFLLQLIQLPNYKLRIECMLLKEEWASTSGYLESAINAILVAGDDLMSSRALQEVLYIALIAGNFLNAGGYAGGAAGVRLASLQKLPDIRANKPGVTLIHYVALQAERKNKELIHFADDTRVLEEAAKVSVEQLHNEIKTLELRIATLKKDIQLPTTQQDIKEQMGEFLQIAEQEVSALNKDMEEVESVRKQLAEFFCEDPVSFKLEECFKLFMWFLSKFRAAVTDNARRRANEEQAAARRRARDLAAQRLRPAHTANGSSVCSTPVSECESLMESLLLDIRNGLGRRSLRKPHDPSPSPDVTPTGSLRRRSRASPGDDEEGLLEFLRHSSPAANDLRERSAWGSLDRSWSRRGASRARLELPGPGRERPASPRAAPTTPPAPTSAPVVSPAHSPDIAPAKPKEWRQKIESWLRASSQEEQSPRARPSRGTPAGPPARLVDKRSLENDSESCGLSPEPLSAVPEGPEREARAEWRRVPSDCDVVRALHTVEDVQPQKKDNKVPRRKTEENEEMRRLRRQRSRQQIESPQPLISIVEEKHKLPDIRVTAEKDPKVERLEKSDKVEIDSDNIETPPAQRKFTSNFSPPPEREPCRKFQPSLPSRLKQPNLNDKATTEMKELCQEILGDGQFDRFSAARRTRRYKRPTDSSSPEEEKKPEPTPELVTETQVVRPSKLEVQASYKVEAPQEVVAKPVEVTKDEKETRLKRWQERLKNQSTDKPTKETKPYLRMRRQTSINQEDVQKAIRELKSPAENPAGVWSRDAYRKSMNSKTEKVPERTTSPRISKVKSEHELNDEGFEETQSLNSESASQGASSGCNVECESPVPKITKSPVIPKKISTKETRTPPRTPLDPKRVIPKRASSLRVERSTSRASLRSSRSSLNSSASVATVKRAPPSPVKPIPKPVPKPVSRMPASRSSSSGSSVGTSRPPLKSLTSKTTTSGFMRPTQASKGKVGPTAQQVLRASVK</sequence>
<feature type="region of interest" description="Disordered" evidence="2">
    <location>
        <begin position="1231"/>
        <end position="1278"/>
    </location>
</feature>
<feature type="coiled-coil region" evidence="1">
    <location>
        <begin position="732"/>
        <end position="797"/>
    </location>
</feature>
<dbReference type="EMBL" id="CADEBC010000479">
    <property type="protein sequence ID" value="CAB3233009.1"/>
    <property type="molecule type" value="Genomic_DNA"/>
</dbReference>
<keyword evidence="1" id="KW-0175">Coiled coil</keyword>
<dbReference type="PROSITE" id="PS51232">
    <property type="entry name" value="GBD_FH3"/>
    <property type="match status" value="1"/>
</dbReference>
<dbReference type="PANTHER" id="PTHR46345:SF8">
    <property type="entry name" value="FORMIN 3, ISOFORM B"/>
    <property type="match status" value="1"/>
</dbReference>
<feature type="compositionally biased region" description="Low complexity" evidence="2">
    <location>
        <begin position="1516"/>
        <end position="1549"/>
    </location>
</feature>
<reference evidence="5 6" key="1">
    <citation type="submission" date="2020-04" db="EMBL/GenBank/DDBJ databases">
        <authorList>
            <person name="Wallbank WR R."/>
            <person name="Pardo Diaz C."/>
            <person name="Kozak K."/>
            <person name="Martin S."/>
            <person name="Jiggins C."/>
            <person name="Moest M."/>
            <person name="Warren A I."/>
            <person name="Byers J.R.P. K."/>
            <person name="Montejo-Kovacevich G."/>
            <person name="Yen C E."/>
        </authorList>
    </citation>
    <scope>NUCLEOTIDE SEQUENCE [LARGE SCALE GENOMIC DNA]</scope>
</reference>
<feature type="region of interest" description="Disordered" evidence="2">
    <location>
        <begin position="895"/>
        <end position="928"/>
    </location>
</feature>
<evidence type="ECO:0000313" key="6">
    <source>
        <dbReference type="Proteomes" id="UP000494106"/>
    </source>
</evidence>
<keyword evidence="6" id="KW-1185">Reference proteome</keyword>
<proteinExistence type="predicted"/>
<dbReference type="SUPFAM" id="SSF48371">
    <property type="entry name" value="ARM repeat"/>
    <property type="match status" value="2"/>
</dbReference>
<evidence type="ECO:0000259" key="3">
    <source>
        <dbReference type="PROSITE" id="PS51232"/>
    </source>
</evidence>
<feature type="domain" description="GBD/FH3" evidence="3">
    <location>
        <begin position="1"/>
        <end position="349"/>
    </location>
</feature>
<dbReference type="Pfam" id="PF02181">
    <property type="entry name" value="FH2"/>
    <property type="match status" value="1"/>
</dbReference>
<gene>
    <name evidence="5" type="ORF">APLA_LOCUS5014</name>
</gene>
<dbReference type="OrthoDB" id="26518at2759"/>
<feature type="region of interest" description="Disordered" evidence="2">
    <location>
        <begin position="1354"/>
        <end position="1575"/>
    </location>
</feature>
<feature type="compositionally biased region" description="Polar residues" evidence="2">
    <location>
        <begin position="1407"/>
        <end position="1424"/>
    </location>
</feature>
<dbReference type="InterPro" id="IPR015425">
    <property type="entry name" value="FH2_Formin"/>
</dbReference>
<evidence type="ECO:0000259" key="4">
    <source>
        <dbReference type="PROSITE" id="PS51444"/>
    </source>
</evidence>
<feature type="region of interest" description="Disordered" evidence="2">
    <location>
        <begin position="371"/>
        <end position="439"/>
    </location>
</feature>
<feature type="compositionally biased region" description="Polar residues" evidence="2">
    <location>
        <begin position="1565"/>
        <end position="1575"/>
    </location>
</feature>
<evidence type="ECO:0000256" key="1">
    <source>
        <dbReference type="SAM" id="Coils"/>
    </source>
</evidence>